<sequence>MFLHCSPLKRSSIALGILVGFRAVFTFLIASSKFSSSSGTPLSFLRIPCRISCLNASFSL</sequence>
<keyword evidence="1" id="KW-0472">Membrane</keyword>
<keyword evidence="1" id="KW-0812">Transmembrane</keyword>
<dbReference type="EMBL" id="GBXM01018917">
    <property type="protein sequence ID" value="JAH89660.1"/>
    <property type="molecule type" value="Transcribed_RNA"/>
</dbReference>
<proteinExistence type="predicted"/>
<protein>
    <submittedName>
        <fullName evidence="2">Uncharacterized protein</fullName>
    </submittedName>
</protein>
<evidence type="ECO:0000313" key="2">
    <source>
        <dbReference type="EMBL" id="JAH89660.1"/>
    </source>
</evidence>
<dbReference type="AlphaFoldDB" id="A0A0E9WJ97"/>
<organism evidence="2">
    <name type="scientific">Anguilla anguilla</name>
    <name type="common">European freshwater eel</name>
    <name type="synonym">Muraena anguilla</name>
    <dbReference type="NCBI Taxonomy" id="7936"/>
    <lineage>
        <taxon>Eukaryota</taxon>
        <taxon>Metazoa</taxon>
        <taxon>Chordata</taxon>
        <taxon>Craniata</taxon>
        <taxon>Vertebrata</taxon>
        <taxon>Euteleostomi</taxon>
        <taxon>Actinopterygii</taxon>
        <taxon>Neopterygii</taxon>
        <taxon>Teleostei</taxon>
        <taxon>Anguilliformes</taxon>
        <taxon>Anguillidae</taxon>
        <taxon>Anguilla</taxon>
    </lineage>
</organism>
<name>A0A0E9WJ97_ANGAN</name>
<evidence type="ECO:0000256" key="1">
    <source>
        <dbReference type="SAM" id="Phobius"/>
    </source>
</evidence>
<feature type="transmembrane region" description="Helical" evidence="1">
    <location>
        <begin position="12"/>
        <end position="30"/>
    </location>
</feature>
<reference evidence="2" key="1">
    <citation type="submission" date="2014-11" db="EMBL/GenBank/DDBJ databases">
        <authorList>
            <person name="Amaro Gonzalez C."/>
        </authorList>
    </citation>
    <scope>NUCLEOTIDE SEQUENCE</scope>
</reference>
<accession>A0A0E9WJ97</accession>
<keyword evidence="1" id="KW-1133">Transmembrane helix</keyword>
<reference evidence="2" key="2">
    <citation type="journal article" date="2015" name="Fish Shellfish Immunol.">
        <title>Early steps in the European eel (Anguilla anguilla)-Vibrio vulnificus interaction in the gills: Role of the RtxA13 toxin.</title>
        <authorList>
            <person name="Callol A."/>
            <person name="Pajuelo D."/>
            <person name="Ebbesson L."/>
            <person name="Teles M."/>
            <person name="MacKenzie S."/>
            <person name="Amaro C."/>
        </authorList>
    </citation>
    <scope>NUCLEOTIDE SEQUENCE</scope>
</reference>